<sequence>MALSVSVSAQTRFITALSTTSTKNHNTNIRTLITVTSTSVTTTGRRLEVPETDSNSEPSEFSSFSPWESRAPDPDRSRRPETKNFKLPDPSETPIKAPSPPSGTKIGKPTASNPPPPNEPKSSKVPTGFPVWSFAVLFPVLSLMAGVVVIANCVKRSKERVSVPSPPLPVETLPERHTEKFPRNFWTSAFECRALQSRS</sequence>
<comment type="caution">
    <text evidence="3">The sequence shown here is derived from an EMBL/GenBank/DDBJ whole genome shotgun (WGS) entry which is preliminary data.</text>
</comment>
<dbReference type="Proteomes" id="UP000480548">
    <property type="component" value="Unassembled WGS sequence"/>
</dbReference>
<evidence type="ECO:0000256" key="1">
    <source>
        <dbReference type="SAM" id="MobiDB-lite"/>
    </source>
</evidence>
<evidence type="ECO:0000313" key="3">
    <source>
        <dbReference type="EMBL" id="KAF3144181.1"/>
    </source>
</evidence>
<keyword evidence="2" id="KW-1133">Transmembrane helix</keyword>
<keyword evidence="2" id="KW-0812">Transmembrane</keyword>
<evidence type="ECO:0000256" key="2">
    <source>
        <dbReference type="SAM" id="Phobius"/>
    </source>
</evidence>
<organism evidence="3 4">
    <name type="scientific">Orbilia oligospora</name>
    <name type="common">Nematode-trapping fungus</name>
    <name type="synonym">Arthrobotrys oligospora</name>
    <dbReference type="NCBI Taxonomy" id="2813651"/>
    <lineage>
        <taxon>Eukaryota</taxon>
        <taxon>Fungi</taxon>
        <taxon>Dikarya</taxon>
        <taxon>Ascomycota</taxon>
        <taxon>Pezizomycotina</taxon>
        <taxon>Orbiliomycetes</taxon>
        <taxon>Orbiliales</taxon>
        <taxon>Orbiliaceae</taxon>
        <taxon>Orbilia</taxon>
    </lineage>
</organism>
<protein>
    <submittedName>
        <fullName evidence="3">Uncharacterized protein</fullName>
    </submittedName>
</protein>
<proteinExistence type="predicted"/>
<accession>A0A7C8P2P5</accession>
<dbReference type="EMBL" id="WIQZ01000007">
    <property type="protein sequence ID" value="KAF3144181.1"/>
    <property type="molecule type" value="Genomic_DNA"/>
</dbReference>
<name>A0A7C8P2P5_ORBOL</name>
<reference evidence="3 4" key="1">
    <citation type="submission" date="2019-06" db="EMBL/GenBank/DDBJ databases">
        <authorList>
            <person name="Palmer J.M."/>
        </authorList>
    </citation>
    <scope>NUCLEOTIDE SEQUENCE [LARGE SCALE GENOMIC DNA]</scope>
    <source>
        <strain evidence="3 4">TWF703</strain>
    </source>
</reference>
<feature type="region of interest" description="Disordered" evidence="1">
    <location>
        <begin position="38"/>
        <end position="124"/>
    </location>
</feature>
<keyword evidence="2" id="KW-0472">Membrane</keyword>
<dbReference type="AlphaFoldDB" id="A0A7C8P2P5"/>
<evidence type="ECO:0000313" key="4">
    <source>
        <dbReference type="Proteomes" id="UP000480548"/>
    </source>
</evidence>
<feature type="compositionally biased region" description="Low complexity" evidence="1">
    <location>
        <begin position="55"/>
        <end position="69"/>
    </location>
</feature>
<feature type="transmembrane region" description="Helical" evidence="2">
    <location>
        <begin position="131"/>
        <end position="154"/>
    </location>
</feature>
<feature type="compositionally biased region" description="Basic and acidic residues" evidence="1">
    <location>
        <begin position="70"/>
        <end position="86"/>
    </location>
</feature>
<gene>
    <name evidence="3" type="ORF">TWF703_009476</name>
</gene>